<evidence type="ECO:0000313" key="3">
    <source>
        <dbReference type="EMBL" id="MFC4634480.1"/>
    </source>
</evidence>
<reference evidence="4" key="1">
    <citation type="journal article" date="2019" name="Int. J. Syst. Evol. Microbiol.">
        <title>The Global Catalogue of Microorganisms (GCM) 10K type strain sequencing project: providing services to taxonomists for standard genome sequencing and annotation.</title>
        <authorList>
            <consortium name="The Broad Institute Genomics Platform"/>
            <consortium name="The Broad Institute Genome Sequencing Center for Infectious Disease"/>
            <person name="Wu L."/>
            <person name="Ma J."/>
        </authorList>
    </citation>
    <scope>NUCLEOTIDE SEQUENCE [LARGE SCALE GENOMIC DNA]</scope>
    <source>
        <strain evidence="4">YJ-61-S</strain>
    </source>
</reference>
<name>A0ABV9HYC4_9FLAO</name>
<dbReference type="RefSeq" id="WP_379978777.1">
    <property type="nucleotide sequence ID" value="NZ_JBHSFV010000006.1"/>
</dbReference>
<proteinExistence type="predicted"/>
<evidence type="ECO:0000256" key="1">
    <source>
        <dbReference type="SAM" id="Phobius"/>
    </source>
</evidence>
<feature type="transmembrane region" description="Helical" evidence="1">
    <location>
        <begin position="49"/>
        <end position="74"/>
    </location>
</feature>
<dbReference type="InterPro" id="IPR046714">
    <property type="entry name" value="DUF6787"/>
</dbReference>
<keyword evidence="1" id="KW-0472">Membrane</keyword>
<protein>
    <submittedName>
        <fullName evidence="3">DUF6787 family protein</fullName>
    </submittedName>
</protein>
<gene>
    <name evidence="3" type="ORF">ACFO3O_11215</name>
</gene>
<dbReference type="Proteomes" id="UP001596043">
    <property type="component" value="Unassembled WGS sequence"/>
</dbReference>
<keyword evidence="1" id="KW-0812">Transmembrane</keyword>
<feature type="transmembrane region" description="Helical" evidence="1">
    <location>
        <begin position="123"/>
        <end position="154"/>
    </location>
</feature>
<keyword evidence="1" id="KW-1133">Transmembrane helix</keyword>
<evidence type="ECO:0000259" key="2">
    <source>
        <dbReference type="Pfam" id="PF20584"/>
    </source>
</evidence>
<organism evidence="3 4">
    <name type="scientific">Dokdonia ponticola</name>
    <dbReference type="NCBI Taxonomy" id="2041041"/>
    <lineage>
        <taxon>Bacteria</taxon>
        <taxon>Pseudomonadati</taxon>
        <taxon>Bacteroidota</taxon>
        <taxon>Flavobacteriia</taxon>
        <taxon>Flavobacteriales</taxon>
        <taxon>Flavobacteriaceae</taxon>
        <taxon>Dokdonia</taxon>
    </lineage>
</organism>
<dbReference type="Pfam" id="PF20584">
    <property type="entry name" value="DUF6787"/>
    <property type="match status" value="1"/>
</dbReference>
<feature type="domain" description="DUF6787" evidence="2">
    <location>
        <begin position="91"/>
        <end position="169"/>
    </location>
</feature>
<evidence type="ECO:0000313" key="4">
    <source>
        <dbReference type="Proteomes" id="UP001596043"/>
    </source>
</evidence>
<sequence length="173" mass="20068">MIQDFKNRWEITKNWQLIHPFLGMIATFFSAYLIAKGIVKAIAFQNENYARIATVLITIAVAYLILKITLWLFTKLYTRWGVTQRWQLIAMFLVFAITGSSAGKLSDPCMELVGLTKETTNGWIYWPVRIVLIFPVYQVLLVIFGWIFGQYIFFKDFAIKMASRIGLGFLFKT</sequence>
<feature type="transmembrane region" description="Helical" evidence="1">
    <location>
        <begin position="21"/>
        <end position="43"/>
    </location>
</feature>
<keyword evidence="4" id="KW-1185">Reference proteome</keyword>
<feature type="transmembrane region" description="Helical" evidence="1">
    <location>
        <begin position="86"/>
        <end position="103"/>
    </location>
</feature>
<comment type="caution">
    <text evidence="3">The sequence shown here is derived from an EMBL/GenBank/DDBJ whole genome shotgun (WGS) entry which is preliminary data.</text>
</comment>
<dbReference type="EMBL" id="JBHSFV010000006">
    <property type="protein sequence ID" value="MFC4634480.1"/>
    <property type="molecule type" value="Genomic_DNA"/>
</dbReference>
<accession>A0ABV9HYC4</accession>